<reference evidence="1 2" key="1">
    <citation type="journal article" date="2011" name="Science">
        <title>The ecoresponsive genome of Daphnia pulex.</title>
        <authorList>
            <person name="Colbourne J.K."/>
            <person name="Pfrender M.E."/>
            <person name="Gilbert D."/>
            <person name="Thomas W.K."/>
            <person name="Tucker A."/>
            <person name="Oakley T.H."/>
            <person name="Tokishita S."/>
            <person name="Aerts A."/>
            <person name="Arnold G.J."/>
            <person name="Basu M.K."/>
            <person name="Bauer D.J."/>
            <person name="Caceres C.E."/>
            <person name="Carmel L."/>
            <person name="Casola C."/>
            <person name="Choi J.H."/>
            <person name="Detter J.C."/>
            <person name="Dong Q."/>
            <person name="Dusheyko S."/>
            <person name="Eads B.D."/>
            <person name="Frohlich T."/>
            <person name="Geiler-Samerotte K.A."/>
            <person name="Gerlach D."/>
            <person name="Hatcher P."/>
            <person name="Jogdeo S."/>
            <person name="Krijgsveld J."/>
            <person name="Kriventseva E.V."/>
            <person name="Kultz D."/>
            <person name="Laforsch C."/>
            <person name="Lindquist E."/>
            <person name="Lopez J."/>
            <person name="Manak J.R."/>
            <person name="Muller J."/>
            <person name="Pangilinan J."/>
            <person name="Patwardhan R.P."/>
            <person name="Pitluck S."/>
            <person name="Pritham E.J."/>
            <person name="Rechtsteiner A."/>
            <person name="Rho M."/>
            <person name="Rogozin I.B."/>
            <person name="Sakarya O."/>
            <person name="Salamov A."/>
            <person name="Schaack S."/>
            <person name="Shapiro H."/>
            <person name="Shiga Y."/>
            <person name="Skalitzky C."/>
            <person name="Smith Z."/>
            <person name="Souvorov A."/>
            <person name="Sung W."/>
            <person name="Tang Z."/>
            <person name="Tsuchiya D."/>
            <person name="Tu H."/>
            <person name="Vos H."/>
            <person name="Wang M."/>
            <person name="Wolf Y.I."/>
            <person name="Yamagata H."/>
            <person name="Yamada T."/>
            <person name="Ye Y."/>
            <person name="Shaw J.R."/>
            <person name="Andrews J."/>
            <person name="Crease T.J."/>
            <person name="Tang H."/>
            <person name="Lucas S.M."/>
            <person name="Robertson H.M."/>
            <person name="Bork P."/>
            <person name="Koonin E.V."/>
            <person name="Zdobnov E.M."/>
            <person name="Grigoriev I.V."/>
            <person name="Lynch M."/>
            <person name="Boore J.L."/>
        </authorList>
    </citation>
    <scope>NUCLEOTIDE SEQUENCE [LARGE SCALE GENOMIC DNA]</scope>
</reference>
<dbReference type="InParanoid" id="E9I3I9"/>
<dbReference type="Proteomes" id="UP000000305">
    <property type="component" value="Unassembled WGS sequence"/>
</dbReference>
<sequence length="256" mass="29859">MAEITQLNNTCMAIKKRFLEQSGPTEENLKDLLYKRLRRGQVFAIHWRKNDPDNEFGVFMVDWHVEQSKDPSSCTSTRLIAFQGFKYSCTLDTVWPRQHSMILDLKDVVKIERFKRTEFDKMRKQLNFKNDKIARPVGAVQLRSDQGRDTVIHFNNAFSTVGDETTEDEDSAIAHYDEKKFAGDFESSFEELPDQLDRMVIEKFGEAAWRRRCIKHCEWFTSRRFAEPDNAFPEGSVGYLGPADCLDSHRRVEEGN</sequence>
<gene>
    <name evidence="1" type="ORF">DAPPUDRAFT_273417</name>
</gene>
<dbReference type="KEGG" id="dpx:DAPPUDRAFT_273417"/>
<protein>
    <submittedName>
        <fullName evidence="1">Uncharacterized protein</fullName>
    </submittedName>
</protein>
<proteinExistence type="predicted"/>
<dbReference type="HOGENOM" id="CLU_1086885_0_0_1"/>
<accession>E9I3I9</accession>
<dbReference type="AlphaFoldDB" id="E9I3I9"/>
<keyword evidence="2" id="KW-1185">Reference proteome</keyword>
<evidence type="ECO:0000313" key="2">
    <source>
        <dbReference type="Proteomes" id="UP000000305"/>
    </source>
</evidence>
<organism evidence="1 2">
    <name type="scientific">Daphnia pulex</name>
    <name type="common">Water flea</name>
    <dbReference type="NCBI Taxonomy" id="6669"/>
    <lineage>
        <taxon>Eukaryota</taxon>
        <taxon>Metazoa</taxon>
        <taxon>Ecdysozoa</taxon>
        <taxon>Arthropoda</taxon>
        <taxon>Crustacea</taxon>
        <taxon>Branchiopoda</taxon>
        <taxon>Diplostraca</taxon>
        <taxon>Cladocera</taxon>
        <taxon>Anomopoda</taxon>
        <taxon>Daphniidae</taxon>
        <taxon>Daphnia</taxon>
    </lineage>
</organism>
<name>E9I3I9_DAPPU</name>
<evidence type="ECO:0000313" key="1">
    <source>
        <dbReference type="EMBL" id="EFX61441.1"/>
    </source>
</evidence>
<dbReference type="EMBL" id="GL734574">
    <property type="protein sequence ID" value="EFX61441.1"/>
    <property type="molecule type" value="Genomic_DNA"/>
</dbReference>